<keyword evidence="7 11" id="KW-0547">Nucleotide-binding</keyword>
<keyword evidence="5 11" id="KW-0808">Transferase</keyword>
<reference evidence="13 14" key="1">
    <citation type="journal article" date="2016" name="Nat. Commun.">
        <title>Thousands of microbial genomes shed light on interconnected biogeochemical processes in an aquifer system.</title>
        <authorList>
            <person name="Anantharaman K."/>
            <person name="Brown C.T."/>
            <person name="Hug L.A."/>
            <person name="Sharon I."/>
            <person name="Castelle C.J."/>
            <person name="Probst A.J."/>
            <person name="Thomas B.C."/>
            <person name="Singh A."/>
            <person name="Wilkins M.J."/>
            <person name="Karaoz U."/>
            <person name="Brodie E.L."/>
            <person name="Williams K.H."/>
            <person name="Hubbard S.S."/>
            <person name="Banfield J.F."/>
        </authorList>
    </citation>
    <scope>NUCLEOTIDE SEQUENCE [LARGE SCALE GENOMIC DNA]</scope>
</reference>
<proteinExistence type="inferred from homology"/>
<evidence type="ECO:0000256" key="8">
    <source>
        <dbReference type="ARBA" id="ARBA00022840"/>
    </source>
</evidence>
<dbReference type="NCBIfam" id="NF000840">
    <property type="entry name" value="PRK00071.1-3"/>
    <property type="match status" value="1"/>
</dbReference>
<dbReference type="HAMAP" id="MF_00244">
    <property type="entry name" value="NaMN_adenylyltr"/>
    <property type="match status" value="1"/>
</dbReference>
<dbReference type="InterPro" id="IPR014729">
    <property type="entry name" value="Rossmann-like_a/b/a_fold"/>
</dbReference>
<comment type="function">
    <text evidence="1 11">Catalyzes the reversible adenylation of nicotinate mononucleotide (NaMN) to nicotinic acid adenine dinucleotide (NaAD).</text>
</comment>
<name>A0A1F6U0F2_9PROT</name>
<keyword evidence="9 11" id="KW-0520">NAD</keyword>
<keyword evidence="4 11" id="KW-0662">Pyridine nucleotide biosynthesis</keyword>
<evidence type="ECO:0000313" key="13">
    <source>
        <dbReference type="EMBL" id="OGI50855.1"/>
    </source>
</evidence>
<protein>
    <recommendedName>
        <fullName evidence="11">Probable nicotinate-nucleotide adenylyltransferase</fullName>
        <ecNumber evidence="11">2.7.7.18</ecNumber>
    </recommendedName>
    <alternativeName>
        <fullName evidence="11">Deamido-NAD(+) diphosphorylase</fullName>
    </alternativeName>
    <alternativeName>
        <fullName evidence="11">Deamido-NAD(+) pyrophosphorylase</fullName>
    </alternativeName>
    <alternativeName>
        <fullName evidence="11">Nicotinate mononucleotide adenylyltransferase</fullName>
        <shortName evidence="11">NaMN adenylyltransferase</shortName>
    </alternativeName>
</protein>
<dbReference type="SUPFAM" id="SSF52374">
    <property type="entry name" value="Nucleotidylyl transferase"/>
    <property type="match status" value="1"/>
</dbReference>
<evidence type="ECO:0000256" key="1">
    <source>
        <dbReference type="ARBA" id="ARBA00002324"/>
    </source>
</evidence>
<evidence type="ECO:0000256" key="6">
    <source>
        <dbReference type="ARBA" id="ARBA00022695"/>
    </source>
</evidence>
<evidence type="ECO:0000256" key="9">
    <source>
        <dbReference type="ARBA" id="ARBA00023027"/>
    </source>
</evidence>
<dbReference type="NCBIfam" id="NF000839">
    <property type="entry name" value="PRK00071.1-1"/>
    <property type="match status" value="1"/>
</dbReference>
<evidence type="ECO:0000256" key="2">
    <source>
        <dbReference type="ARBA" id="ARBA00005019"/>
    </source>
</evidence>
<dbReference type="AlphaFoldDB" id="A0A1F6U0F2"/>
<keyword evidence="8 11" id="KW-0067">ATP-binding</keyword>
<keyword evidence="6 11" id="KW-0548">Nucleotidyltransferase</keyword>
<dbReference type="PANTHER" id="PTHR39321:SF3">
    <property type="entry name" value="PHOSPHOPANTETHEINE ADENYLYLTRANSFERASE"/>
    <property type="match status" value="1"/>
</dbReference>
<comment type="caution">
    <text evidence="13">The sequence shown here is derived from an EMBL/GenBank/DDBJ whole genome shotgun (WGS) entry which is preliminary data.</text>
</comment>
<dbReference type="CDD" id="cd02165">
    <property type="entry name" value="NMNAT"/>
    <property type="match status" value="1"/>
</dbReference>
<dbReference type="PANTHER" id="PTHR39321">
    <property type="entry name" value="NICOTINATE-NUCLEOTIDE ADENYLYLTRANSFERASE-RELATED"/>
    <property type="match status" value="1"/>
</dbReference>
<dbReference type="EC" id="2.7.7.18" evidence="11"/>
<dbReference type="Pfam" id="PF01467">
    <property type="entry name" value="CTP_transf_like"/>
    <property type="match status" value="1"/>
</dbReference>
<accession>A0A1F6U0F2</accession>
<dbReference type="NCBIfam" id="TIGR00125">
    <property type="entry name" value="cyt_tran_rel"/>
    <property type="match status" value="1"/>
</dbReference>
<dbReference type="GO" id="GO:0004515">
    <property type="term" value="F:nicotinate-nucleotide adenylyltransferase activity"/>
    <property type="evidence" value="ECO:0007669"/>
    <property type="project" value="UniProtKB-UniRule"/>
</dbReference>
<dbReference type="Gene3D" id="3.40.50.620">
    <property type="entry name" value="HUPs"/>
    <property type="match status" value="1"/>
</dbReference>
<feature type="domain" description="Cytidyltransferase-like" evidence="12">
    <location>
        <begin position="17"/>
        <end position="194"/>
    </location>
</feature>
<comment type="pathway">
    <text evidence="2 11">Cofactor biosynthesis; NAD(+) biosynthesis; deamido-NAD(+) from nicotinate D-ribonucleotide: step 1/1.</text>
</comment>
<comment type="catalytic activity">
    <reaction evidence="10 11">
        <text>nicotinate beta-D-ribonucleotide + ATP + H(+) = deamido-NAD(+) + diphosphate</text>
        <dbReference type="Rhea" id="RHEA:22860"/>
        <dbReference type="ChEBI" id="CHEBI:15378"/>
        <dbReference type="ChEBI" id="CHEBI:30616"/>
        <dbReference type="ChEBI" id="CHEBI:33019"/>
        <dbReference type="ChEBI" id="CHEBI:57502"/>
        <dbReference type="ChEBI" id="CHEBI:58437"/>
        <dbReference type="EC" id="2.7.7.18"/>
    </reaction>
</comment>
<evidence type="ECO:0000259" key="12">
    <source>
        <dbReference type="Pfam" id="PF01467"/>
    </source>
</evidence>
<dbReference type="GO" id="GO:0009435">
    <property type="term" value="P:NAD+ biosynthetic process"/>
    <property type="evidence" value="ECO:0007669"/>
    <property type="project" value="UniProtKB-UniRule"/>
</dbReference>
<evidence type="ECO:0000256" key="11">
    <source>
        <dbReference type="HAMAP-Rule" id="MF_00244"/>
    </source>
</evidence>
<evidence type="ECO:0000313" key="14">
    <source>
        <dbReference type="Proteomes" id="UP000179037"/>
    </source>
</evidence>
<dbReference type="EMBL" id="MFTC01000058">
    <property type="protein sequence ID" value="OGI50855.1"/>
    <property type="molecule type" value="Genomic_DNA"/>
</dbReference>
<dbReference type="Proteomes" id="UP000179037">
    <property type="component" value="Unassembled WGS sequence"/>
</dbReference>
<evidence type="ECO:0000256" key="10">
    <source>
        <dbReference type="ARBA" id="ARBA00048721"/>
    </source>
</evidence>
<dbReference type="NCBIfam" id="TIGR00482">
    <property type="entry name" value="nicotinate (nicotinamide) nucleotide adenylyltransferase"/>
    <property type="match status" value="1"/>
</dbReference>
<organism evidence="13 14">
    <name type="scientific">Candidatus Muproteobacteria bacterium RIFCSPLOWO2_01_FULL_60_18</name>
    <dbReference type="NCBI Taxonomy" id="1817768"/>
    <lineage>
        <taxon>Bacteria</taxon>
        <taxon>Pseudomonadati</taxon>
        <taxon>Pseudomonadota</taxon>
        <taxon>Candidatus Muproteobacteria</taxon>
    </lineage>
</organism>
<dbReference type="InterPro" id="IPR005248">
    <property type="entry name" value="NadD/NMNAT"/>
</dbReference>
<evidence type="ECO:0000256" key="7">
    <source>
        <dbReference type="ARBA" id="ARBA00022741"/>
    </source>
</evidence>
<dbReference type="STRING" id="1817768.A3A87_02155"/>
<dbReference type="GO" id="GO:0005524">
    <property type="term" value="F:ATP binding"/>
    <property type="evidence" value="ECO:0007669"/>
    <property type="project" value="UniProtKB-KW"/>
</dbReference>
<evidence type="ECO:0000256" key="4">
    <source>
        <dbReference type="ARBA" id="ARBA00022642"/>
    </source>
</evidence>
<dbReference type="InterPro" id="IPR004821">
    <property type="entry name" value="Cyt_trans-like"/>
</dbReference>
<gene>
    <name evidence="11" type="primary">nadD</name>
    <name evidence="13" type="ORF">A3A87_02155</name>
</gene>
<comment type="similarity">
    <text evidence="3 11">Belongs to the NadD family.</text>
</comment>
<evidence type="ECO:0000256" key="5">
    <source>
        <dbReference type="ARBA" id="ARBA00022679"/>
    </source>
</evidence>
<evidence type="ECO:0000256" key="3">
    <source>
        <dbReference type="ARBA" id="ARBA00009014"/>
    </source>
</evidence>
<sequence>MLLILSIVFFVSKPLGILGGTFDPIHYGHLRPAQEVLRALDLAEVRIIPAANPPHRRPPLATVEQRLRMAELAVSGIPGLRVDDREIRRGGPSYTVLTLESLRQEFGERPLCLLLGLDAFEGIETWHQWQRLPDLAHFVVMTRPGWIFPAGEALPSWARDRLARAPGDLAQARAGKIYFQTVTPQDISATRIREAIARGEPVDGLLPPAVYEYLRANRIYLNREN</sequence>
<dbReference type="UniPathway" id="UPA00253">
    <property type="reaction ID" value="UER00332"/>
</dbReference>